<protein>
    <submittedName>
        <fullName evidence="2">Uncharacterized protein</fullName>
    </submittedName>
</protein>
<keyword evidence="3" id="KW-1185">Reference proteome</keyword>
<reference evidence="2 3" key="1">
    <citation type="submission" date="2019-09" db="EMBL/GenBank/DDBJ databases">
        <title>Genome sequencing of strain KACC 21233.</title>
        <authorList>
            <person name="Heo J."/>
            <person name="Kim S.-J."/>
            <person name="Kim J.-S."/>
            <person name="Hong S.-B."/>
            <person name="Kwon S.-W."/>
        </authorList>
    </citation>
    <scope>NUCLEOTIDE SEQUENCE [LARGE SCALE GENOMIC DNA]</scope>
    <source>
        <strain evidence="2 3">KACC 21233</strain>
    </source>
</reference>
<evidence type="ECO:0000313" key="2">
    <source>
        <dbReference type="EMBL" id="QEO17209.1"/>
    </source>
</evidence>
<gene>
    <name evidence="2" type="ORF">FLP30_05240</name>
</gene>
<dbReference type="RefSeq" id="WP_149278888.1">
    <property type="nucleotide sequence ID" value="NZ_CP043506.1"/>
</dbReference>
<dbReference type="EMBL" id="CP043506">
    <property type="protein sequence ID" value="QEO17209.1"/>
    <property type="molecule type" value="Genomic_DNA"/>
</dbReference>
<organism evidence="2 3">
    <name type="scientific">Acetobacter vaccinii</name>
    <dbReference type="NCBI Taxonomy" id="2592655"/>
    <lineage>
        <taxon>Bacteria</taxon>
        <taxon>Pseudomonadati</taxon>
        <taxon>Pseudomonadota</taxon>
        <taxon>Alphaproteobacteria</taxon>
        <taxon>Acetobacterales</taxon>
        <taxon>Acetobacteraceae</taxon>
        <taxon>Acetobacter</taxon>
    </lineage>
</organism>
<dbReference type="Proteomes" id="UP000324536">
    <property type="component" value="Chromosome"/>
</dbReference>
<dbReference type="OrthoDB" id="9029638at2"/>
<accession>A0A5C1YPR9</accession>
<sequence>MSLVPVTLPAVWDIPVAAGVPALLGPSVVSGARASASTLLASALDEALIAQADRQWGIFSTSNQPVLTSGRVRSVDVQHDSVIAQAPMEQQSFQSYNKVLLPGRYAVDMLCDGSSLGGGEGSVLADLVAGAGLAGPVGGQMVRTAFLATLDALVADVALYTVVTPEAVYANVNVVGYALRREARRGLTLLWAALQLQEVRLNSQTTAADTATPAGQAERSGGNVQAQDASTDMARMAEESF</sequence>
<dbReference type="AlphaFoldDB" id="A0A5C1YPR9"/>
<name>A0A5C1YPR9_9PROT</name>
<dbReference type="KEGG" id="acek:FLP30_05240"/>
<evidence type="ECO:0000256" key="1">
    <source>
        <dbReference type="SAM" id="MobiDB-lite"/>
    </source>
</evidence>
<feature type="region of interest" description="Disordered" evidence="1">
    <location>
        <begin position="207"/>
        <end position="241"/>
    </location>
</feature>
<proteinExistence type="predicted"/>
<evidence type="ECO:0000313" key="3">
    <source>
        <dbReference type="Proteomes" id="UP000324536"/>
    </source>
</evidence>